<protein>
    <submittedName>
        <fullName evidence="1">Uncharacterized protein</fullName>
    </submittedName>
</protein>
<evidence type="ECO:0000313" key="2">
    <source>
        <dbReference type="Proteomes" id="UP000326163"/>
    </source>
</evidence>
<dbReference type="Proteomes" id="UP000326163">
    <property type="component" value="Genome"/>
</dbReference>
<accession>A0A5P8DDX6</accession>
<reference evidence="1 2" key="1">
    <citation type="submission" date="2019-09" db="EMBL/GenBank/DDBJ databases">
        <authorList>
            <person name="Cruz T."/>
            <person name="Bhardwaj A."/>
            <person name="Birdinc S."/>
            <person name="Bormett K."/>
            <person name="Burke B."/>
            <person name="Callin M."/>
            <person name="Chagpar M."/>
            <person name="Cline E."/>
            <person name="Crank I."/>
            <person name="Damge R."/>
            <person name="Dejoie J."/>
            <person name="Delisi D."/>
            <person name="Everett N."/>
            <person name="Fu C."/>
            <person name="Garimella S."/>
            <person name="Georgiev A.N."/>
            <person name="Hand M."/>
            <person name="Harris A."/>
            <person name="Howard B."/>
            <person name="Ischinger J."/>
            <person name="Jaeger M."/>
            <person name="Jammer K."/>
            <person name="Jang J."/>
            <person name="Jiang C."/>
            <person name="Johnson L."/>
            <person name="Jones C."/>
            <person name="Joseph G."/>
            <person name="Kim E.B."/>
            <person name="Lietzke E."/>
            <person name="Liu S."/>
            <person name="Liu M."/>
            <person name="Martinez E."/>
            <person name="Martinez M."/>
            <person name="Mavrenovic B."/>
            <person name="McCrea K."/>
            <person name="Mehling M."/>
            <person name="Murphy A."/>
            <person name="Myers K."/>
            <person name="Nguyen Q."/>
            <person name="O'Neill M."/>
            <person name="Oparah L."/>
            <person name="Pandolfi P."/>
            <person name="Patil N."/>
            <person name="Pineau M."/>
            <person name="San Martin Lopez J."/>
            <person name="Sanders E."/>
            <person name="Selvia G."/>
            <person name="Snyder K."/>
            <person name="Sorrell T."/>
            <person name="Torres S."/>
            <person name="Trigg L."/>
            <person name="Troyer K."/>
            <person name="Turner K."/>
            <person name="Vu B."/>
            <person name="Wilson R."/>
            <person name="Wollensak R."/>
            <person name="Wyss Y.T."/>
            <person name="Yoo E."/>
            <person name="Zhao N."/>
            <person name="Bell S.K."/>
            <person name="Chan J.Y."/>
            <person name="Kerstiens E.A."/>
            <person name="Krampen J.M."/>
            <person name="Larson A.M."/>
            <person name="Reuhs M.P."/>
            <person name="Riedel J.T."/>
            <person name="Sanchez C."/>
            <person name="Smith G.V."/>
            <person name="Okekeogbu I.O."/>
            <person name="Clase K.L."/>
            <person name="Gainey M.D."/>
            <person name="Garlena R.A."/>
            <person name="Russell D.A."/>
            <person name="Pope W.H."/>
            <person name="Jacobs-Sera D."/>
            <person name="Hatfull G.F."/>
        </authorList>
    </citation>
    <scope>NUCLEOTIDE SEQUENCE [LARGE SCALE GENOMIC DNA]</scope>
</reference>
<gene>
    <name evidence="1" type="primary">88</name>
    <name evidence="1" type="ORF">SEA_SMOOCH_88</name>
</gene>
<organism evidence="1 2">
    <name type="scientific">Mycobacterium phage Smooch</name>
    <dbReference type="NCBI Taxonomy" id="2652896"/>
    <lineage>
        <taxon>Viruses</taxon>
        <taxon>Duplodnaviria</taxon>
        <taxon>Heunggongvirae</taxon>
        <taxon>Uroviricota</taxon>
        <taxon>Caudoviricetes</taxon>
        <taxon>Corndogvirus</taxon>
        <taxon>Mycobacterium phage Corndog</taxon>
    </lineage>
</organism>
<proteinExistence type="predicted"/>
<sequence length="105" mass="12354">MNGVTLSNDRRKLVITTPDGSGKATFWAQDPGGFTDEEVQLVREKVTMTYLTEQGRYSVRRTRWFGREVFLHRSSGKPTWWRPRVEVRRGRVLVGWLRRMVAVTW</sequence>
<evidence type="ECO:0000313" key="1">
    <source>
        <dbReference type="EMBL" id="QFP96579.1"/>
    </source>
</evidence>
<name>A0A5P8DDX6_BPMCO</name>
<dbReference type="EMBL" id="MN428052">
    <property type="protein sequence ID" value="QFP96579.1"/>
    <property type="molecule type" value="Genomic_DNA"/>
</dbReference>